<dbReference type="InterPro" id="IPR004474">
    <property type="entry name" value="LytR_CpsA_psr"/>
</dbReference>
<reference evidence="4 5" key="1">
    <citation type="submission" date="2019-03" db="EMBL/GenBank/DDBJ databases">
        <title>Genomic Encyclopedia of Type Strains, Phase IV (KMG-IV): sequencing the most valuable type-strain genomes for metagenomic binning, comparative biology and taxonomic classification.</title>
        <authorList>
            <person name="Goeker M."/>
        </authorList>
    </citation>
    <scope>NUCLEOTIDE SEQUENCE [LARGE SCALE GENOMIC DNA]</scope>
    <source>
        <strain evidence="4 5">DSM 45707</strain>
    </source>
</reference>
<dbReference type="InterPro" id="IPR050922">
    <property type="entry name" value="LytR/CpsA/Psr_CW_biosynth"/>
</dbReference>
<evidence type="ECO:0000313" key="5">
    <source>
        <dbReference type="Proteomes" id="UP000294937"/>
    </source>
</evidence>
<dbReference type="AlphaFoldDB" id="A0A4R3L6V2"/>
<dbReference type="Pfam" id="PF03816">
    <property type="entry name" value="LytR_cpsA_psr"/>
    <property type="match status" value="1"/>
</dbReference>
<accession>A0A4R3L6V2</accession>
<keyword evidence="2" id="KW-0812">Transmembrane</keyword>
<keyword evidence="5" id="KW-1185">Reference proteome</keyword>
<feature type="domain" description="Cell envelope-related transcriptional attenuator" evidence="3">
    <location>
        <begin position="73"/>
        <end position="214"/>
    </location>
</feature>
<evidence type="ECO:0000259" key="3">
    <source>
        <dbReference type="Pfam" id="PF03816"/>
    </source>
</evidence>
<feature type="transmembrane region" description="Helical" evidence="2">
    <location>
        <begin position="7"/>
        <end position="28"/>
    </location>
</feature>
<evidence type="ECO:0000256" key="2">
    <source>
        <dbReference type="SAM" id="Phobius"/>
    </source>
</evidence>
<dbReference type="Proteomes" id="UP000294937">
    <property type="component" value="Unassembled WGS sequence"/>
</dbReference>
<dbReference type="PANTHER" id="PTHR33392:SF10">
    <property type="entry name" value="POLYISOPRENYL-TEICHOIC ACID--PEPTIDOGLYCAN TEICHOIC ACID TRANSFERASE TAGV"/>
    <property type="match status" value="1"/>
</dbReference>
<dbReference type="PANTHER" id="PTHR33392">
    <property type="entry name" value="POLYISOPRENYL-TEICHOIC ACID--PEPTIDOGLYCAN TEICHOIC ACID TRANSFERASE TAGU"/>
    <property type="match status" value="1"/>
</dbReference>
<evidence type="ECO:0000313" key="4">
    <source>
        <dbReference type="EMBL" id="TCS95631.1"/>
    </source>
</evidence>
<gene>
    <name evidence="4" type="ORF">EDD58_102205</name>
</gene>
<evidence type="ECO:0000256" key="1">
    <source>
        <dbReference type="ARBA" id="ARBA00006068"/>
    </source>
</evidence>
<organism evidence="4 5">
    <name type="scientific">Hazenella coriacea</name>
    <dbReference type="NCBI Taxonomy" id="1179467"/>
    <lineage>
        <taxon>Bacteria</taxon>
        <taxon>Bacillati</taxon>
        <taxon>Bacillota</taxon>
        <taxon>Bacilli</taxon>
        <taxon>Bacillales</taxon>
        <taxon>Thermoactinomycetaceae</taxon>
        <taxon>Hazenella</taxon>
    </lineage>
</organism>
<dbReference type="EMBL" id="SMAG01000002">
    <property type="protein sequence ID" value="TCS95631.1"/>
    <property type="molecule type" value="Genomic_DNA"/>
</dbReference>
<dbReference type="OrthoDB" id="27330at2"/>
<proteinExistence type="inferred from homology"/>
<protein>
    <submittedName>
        <fullName evidence="4">LytR family transcriptional attenuator</fullName>
    </submittedName>
</protein>
<keyword evidence="2" id="KW-1133">Transmembrane helix</keyword>
<sequence>MKSLLMLLMKVVIIIVLLFLGYVAYNIWTTANQMYEPPTQTKSEKRSKIVQIQEDPFSILLLGVDERPGDIGRSDTMMILTLNPHQKTMLLTNIPRDTLVTIPGRTHKDKINHSYAYGGVELARKTVENFLDIPIDGYVKVNMQGLEGIVDALGGIEVQVPFDFTFNGIKYHQGKMTLNGRESLAFARMRKVDPRGDFGRIDRQQQVIRGIIDKGSQFSSLQRFDEITEQLGTNLKTDIPPFQFIRLQQSYPSMKSQDIQTITLHGADRRINGVYYFQVSQSEIQRVHQRLAEHLELE</sequence>
<dbReference type="Gene3D" id="3.40.630.190">
    <property type="entry name" value="LCP protein"/>
    <property type="match status" value="1"/>
</dbReference>
<comment type="caution">
    <text evidence="4">The sequence shown here is derived from an EMBL/GenBank/DDBJ whole genome shotgun (WGS) entry which is preliminary data.</text>
</comment>
<name>A0A4R3L6V2_9BACL</name>
<comment type="similarity">
    <text evidence="1">Belongs to the LytR/CpsA/Psr (LCP) family.</text>
</comment>
<dbReference type="NCBIfam" id="TIGR00350">
    <property type="entry name" value="lytR_cpsA_psr"/>
    <property type="match status" value="1"/>
</dbReference>
<keyword evidence="2" id="KW-0472">Membrane</keyword>